<dbReference type="Gramene" id="TraesWEE_scaffold_083894_01G000300.1">
    <property type="protein sequence ID" value="TraesWEE_scaffold_083894_01G000300.1"/>
    <property type="gene ID" value="TraesWEE_scaffold_083894_01G000300"/>
</dbReference>
<dbReference type="InterPro" id="IPR000719">
    <property type="entry name" value="Prot_kinase_dom"/>
</dbReference>
<dbReference type="SMART" id="SM00220">
    <property type="entry name" value="S_TKc"/>
    <property type="match status" value="1"/>
</dbReference>
<dbReference type="PROSITE" id="PS50011">
    <property type="entry name" value="PROTEIN_KINASE_DOM"/>
    <property type="match status" value="1"/>
</dbReference>
<evidence type="ECO:0000256" key="16">
    <source>
        <dbReference type="ARBA" id="ARBA00023170"/>
    </source>
</evidence>
<dbReference type="Proteomes" id="UP000019116">
    <property type="component" value="Chromosome 3B"/>
</dbReference>
<dbReference type="Gramene" id="TraesCAD_scaffold_049227_01G000200.1">
    <property type="protein sequence ID" value="TraesCAD_scaffold_049227_01G000200.1"/>
    <property type="gene ID" value="TraesCAD_scaffold_049227_01G000200"/>
</dbReference>
<dbReference type="InterPro" id="IPR001220">
    <property type="entry name" value="Legume_lectin_dom"/>
</dbReference>
<evidence type="ECO:0000259" key="20">
    <source>
        <dbReference type="PROSITE" id="PS50011"/>
    </source>
</evidence>
<dbReference type="Gramene" id="TraesCLE_scaffold_014104_01G000300.1">
    <property type="protein sequence ID" value="TraesCLE_scaffold_014104_01G000300.1"/>
    <property type="gene ID" value="TraesCLE_scaffold_014104_01G000300"/>
</dbReference>
<reference evidence="21" key="2">
    <citation type="submission" date="2018-10" db="UniProtKB">
        <authorList>
            <consortium name="EnsemblPlants"/>
        </authorList>
    </citation>
    <scope>IDENTIFICATION</scope>
</reference>
<dbReference type="InterPro" id="IPR008271">
    <property type="entry name" value="Ser/Thr_kinase_AS"/>
</dbReference>
<accession>A0A3B6FXW0</accession>
<evidence type="ECO:0000256" key="7">
    <source>
        <dbReference type="ARBA" id="ARBA00022679"/>
    </source>
</evidence>
<evidence type="ECO:0000313" key="22">
    <source>
        <dbReference type="Proteomes" id="UP000019116"/>
    </source>
</evidence>
<protein>
    <recommendedName>
        <fullName evidence="4">non-specific serine/threonine protein kinase</fullName>
        <ecNumber evidence="4">2.7.11.1</ecNumber>
    </recommendedName>
</protein>
<evidence type="ECO:0000256" key="3">
    <source>
        <dbReference type="ARBA" id="ARBA00010217"/>
    </source>
</evidence>
<evidence type="ECO:0000256" key="19">
    <source>
        <dbReference type="SAM" id="Phobius"/>
    </source>
</evidence>
<sequence>MPPAAGCSFASPNIHPDHRPIYIARMCLFTSFLPKQMAAVRFCHRIQILMLLCYSVWLWPPATSLSFTTNFSLPGGYDASKHLRFQRDARFDHDSRMIHLTKAGGSPRNSVGRVLHAHPVTLWDAATGELAGFNTSFTFRIKAASSNTSSGDGLAFFLGHYPPTTIPESLDDGRNLGLYPKGMGRVATGADRAVAVEFDTLRNPEVDHSGSHMGIDVNSIESLAYTNATWPDRQLTSGLPMSCHISYDTKILAAVLKIGNATYHVNTSVDLRKHLPPVVAIGFSAATGQGFEIHQIVSWSFHSTLDPPTQSSKLLPPKNYKMTCKLLVEVTTVPVIGIIGIVCIFVRVRRWQLCTRKKHYTALARGLGHFDCHELSRAANKFAKENKLGEGGSASVYRGQLTSPTRAVAIKIFKPATSREGRKAFEDELRIASRLRHRNLVELIGWCYSGPRNLVEFICWWRDDMYTRLFLVYELLPQGSLDQHLHGGNSWLPWSKRYEIILDLGSALQYLHVDCEQDKQCVVHGDIKSSNVLLDPLYGAKLGDFGLARFVHQEIGAQTTDVVQGTYGYIDPVFVNTSQRNTQSDIYSFGIVLLEMVSGRDPTVRLNDRPPLPSCVRSLYHGNALLGAADVRLIGGESSVGRQQMKRVLLVGLLCVHQDPSCRPSIIQTMDALRSEKLKLDITPLAPVTPLLMP</sequence>
<evidence type="ECO:0000256" key="14">
    <source>
        <dbReference type="ARBA" id="ARBA00022989"/>
    </source>
</evidence>
<dbReference type="InterPro" id="IPR050528">
    <property type="entry name" value="L-type_Lectin-RKs"/>
</dbReference>
<dbReference type="PROSITE" id="PS00108">
    <property type="entry name" value="PROTEIN_KINASE_ST"/>
    <property type="match status" value="1"/>
</dbReference>
<keyword evidence="15 19" id="KW-0472">Membrane</keyword>
<evidence type="ECO:0000256" key="8">
    <source>
        <dbReference type="ARBA" id="ARBA00022692"/>
    </source>
</evidence>
<dbReference type="Gramene" id="TraesKAR3B01G0523530.1">
    <property type="protein sequence ID" value="cds.TraesKAR3B01G0523530.1"/>
    <property type="gene ID" value="TraesKAR3B01G0523530"/>
</dbReference>
<evidence type="ECO:0000313" key="21">
    <source>
        <dbReference type="EnsemblPlants" id="TraesCS3B02G537100.1"/>
    </source>
</evidence>
<evidence type="ECO:0000256" key="17">
    <source>
        <dbReference type="ARBA" id="ARBA00023180"/>
    </source>
</evidence>
<dbReference type="GO" id="GO:0030246">
    <property type="term" value="F:carbohydrate binding"/>
    <property type="evidence" value="ECO:0007669"/>
    <property type="project" value="UniProtKB-KW"/>
</dbReference>
<dbReference type="AlphaFoldDB" id="A0A3B6FXW0"/>
<feature type="binding site" evidence="18">
    <location>
        <position position="411"/>
    </location>
    <ligand>
        <name>ATP</name>
        <dbReference type="ChEBI" id="CHEBI:30616"/>
    </ligand>
</feature>
<dbReference type="EC" id="2.7.11.1" evidence="4"/>
<keyword evidence="9" id="KW-0732">Signal</keyword>
<evidence type="ECO:0000256" key="15">
    <source>
        <dbReference type="ARBA" id="ARBA00023136"/>
    </source>
</evidence>
<comment type="subcellular location">
    <subcellularLocation>
        <location evidence="1">Cell membrane</location>
        <topology evidence="1">Single-pass type I membrane protein</topology>
    </subcellularLocation>
</comment>
<dbReference type="InterPro" id="IPR013320">
    <property type="entry name" value="ConA-like_dom_sf"/>
</dbReference>
<evidence type="ECO:0000256" key="6">
    <source>
        <dbReference type="ARBA" id="ARBA00022527"/>
    </source>
</evidence>
<dbReference type="GO" id="GO:0004674">
    <property type="term" value="F:protein serine/threonine kinase activity"/>
    <property type="evidence" value="ECO:0007669"/>
    <property type="project" value="UniProtKB-KW"/>
</dbReference>
<dbReference type="CDD" id="cd06899">
    <property type="entry name" value="lectin_legume_LecRK_Arcelin_ConA"/>
    <property type="match status" value="1"/>
</dbReference>
<dbReference type="Gramene" id="TraesCS3B02G537100.1">
    <property type="protein sequence ID" value="TraesCS3B02G537100.1"/>
    <property type="gene ID" value="TraesCS3B02G537100"/>
</dbReference>
<proteinExistence type="inferred from homology"/>
<dbReference type="SMR" id="A0A3B6FXW0"/>
<dbReference type="Gramene" id="TraesPARA_EIv1.0_0916720.1">
    <property type="protein sequence ID" value="TraesPARA_EIv1.0_0916720.1.CDS"/>
    <property type="gene ID" value="TraesPARA_EIv1.0_0916720"/>
</dbReference>
<feature type="transmembrane region" description="Helical" evidence="19">
    <location>
        <begin position="326"/>
        <end position="348"/>
    </location>
</feature>
<dbReference type="OrthoDB" id="3608at2759"/>
<evidence type="ECO:0000256" key="10">
    <source>
        <dbReference type="ARBA" id="ARBA00022734"/>
    </source>
</evidence>
<comment type="similarity">
    <text evidence="3">In the C-terminal section; belongs to the protein kinase superfamily. Ser/Thr protein kinase family.</text>
</comment>
<dbReference type="Gene3D" id="1.10.510.10">
    <property type="entry name" value="Transferase(Phosphotransferase) domain 1"/>
    <property type="match status" value="1"/>
</dbReference>
<evidence type="ECO:0000256" key="2">
    <source>
        <dbReference type="ARBA" id="ARBA00008536"/>
    </source>
</evidence>
<keyword evidence="8 19" id="KW-0812">Transmembrane</keyword>
<dbReference type="InterPro" id="IPR011009">
    <property type="entry name" value="Kinase-like_dom_sf"/>
</dbReference>
<keyword evidence="17" id="KW-0325">Glycoprotein</keyword>
<keyword evidence="10" id="KW-0430">Lectin</keyword>
<keyword evidence="5" id="KW-1003">Cell membrane</keyword>
<evidence type="ECO:0000256" key="1">
    <source>
        <dbReference type="ARBA" id="ARBA00004251"/>
    </source>
</evidence>
<gene>
    <name evidence="21" type="primary">LOC123067925</name>
</gene>
<evidence type="ECO:0000256" key="11">
    <source>
        <dbReference type="ARBA" id="ARBA00022741"/>
    </source>
</evidence>
<name>A0A3B6FXW0_WHEAT</name>
<evidence type="ECO:0000256" key="18">
    <source>
        <dbReference type="PROSITE-ProRule" id="PRU10141"/>
    </source>
</evidence>
<evidence type="ECO:0000256" key="4">
    <source>
        <dbReference type="ARBA" id="ARBA00012513"/>
    </source>
</evidence>
<keyword evidence="22" id="KW-1185">Reference proteome</keyword>
<dbReference type="Pfam" id="PF00069">
    <property type="entry name" value="Pkinase"/>
    <property type="match status" value="1"/>
</dbReference>
<comment type="similarity">
    <text evidence="2">In the N-terminal section; belongs to the leguminous lectin family.</text>
</comment>
<keyword evidence="16" id="KW-0675">Receptor</keyword>
<dbReference type="STRING" id="4565.A0A3B6FXW0"/>
<dbReference type="Gene3D" id="2.60.120.200">
    <property type="match status" value="1"/>
</dbReference>
<dbReference type="InterPro" id="IPR019825">
    <property type="entry name" value="Lectin_legB_Mn/Ca_BS"/>
</dbReference>
<evidence type="ECO:0000256" key="13">
    <source>
        <dbReference type="ARBA" id="ARBA00022840"/>
    </source>
</evidence>
<dbReference type="OMA" id="ELVGWCN"/>
<dbReference type="GO" id="GO:0005886">
    <property type="term" value="C:plasma membrane"/>
    <property type="evidence" value="ECO:0000318"/>
    <property type="project" value="GO_Central"/>
</dbReference>
<keyword evidence="6" id="KW-0723">Serine/threonine-protein kinase</keyword>
<dbReference type="Gene3D" id="3.30.200.20">
    <property type="entry name" value="Phosphorylase Kinase, domain 1"/>
    <property type="match status" value="1"/>
</dbReference>
<dbReference type="Pfam" id="PF00139">
    <property type="entry name" value="Lectin_legB"/>
    <property type="match status" value="1"/>
</dbReference>
<dbReference type="SUPFAM" id="SSF49899">
    <property type="entry name" value="Concanavalin A-like lectins/glucanases"/>
    <property type="match status" value="1"/>
</dbReference>
<keyword evidence="7" id="KW-0808">Transferase</keyword>
<evidence type="ECO:0000256" key="12">
    <source>
        <dbReference type="ARBA" id="ARBA00022777"/>
    </source>
</evidence>
<dbReference type="PANTHER" id="PTHR27007">
    <property type="match status" value="1"/>
</dbReference>
<dbReference type="SUPFAM" id="SSF56112">
    <property type="entry name" value="Protein kinase-like (PK-like)"/>
    <property type="match status" value="1"/>
</dbReference>
<dbReference type="EnsemblPlants" id="TraesCS3B02G537100.1">
    <property type="protein sequence ID" value="TraesCS3B02G537100.1"/>
    <property type="gene ID" value="TraesCS3B02G537100"/>
</dbReference>
<dbReference type="PROSITE" id="PS00307">
    <property type="entry name" value="LECTIN_LEGUME_BETA"/>
    <property type="match status" value="1"/>
</dbReference>
<evidence type="ECO:0000256" key="9">
    <source>
        <dbReference type="ARBA" id="ARBA00022729"/>
    </source>
</evidence>
<dbReference type="GO" id="GO:0005524">
    <property type="term" value="F:ATP binding"/>
    <property type="evidence" value="ECO:0007669"/>
    <property type="project" value="UniProtKB-UniRule"/>
</dbReference>
<organism evidence="21">
    <name type="scientific">Triticum aestivum</name>
    <name type="common">Wheat</name>
    <dbReference type="NCBI Taxonomy" id="4565"/>
    <lineage>
        <taxon>Eukaryota</taxon>
        <taxon>Viridiplantae</taxon>
        <taxon>Streptophyta</taxon>
        <taxon>Embryophyta</taxon>
        <taxon>Tracheophyta</taxon>
        <taxon>Spermatophyta</taxon>
        <taxon>Magnoliopsida</taxon>
        <taxon>Liliopsida</taxon>
        <taxon>Poales</taxon>
        <taxon>Poaceae</taxon>
        <taxon>BOP clade</taxon>
        <taxon>Pooideae</taxon>
        <taxon>Triticodae</taxon>
        <taxon>Triticeae</taxon>
        <taxon>Triticinae</taxon>
        <taxon>Triticum</taxon>
    </lineage>
</organism>
<keyword evidence="13 18" id="KW-0067">ATP-binding</keyword>
<dbReference type="Gramene" id="TraesCS3B03G1337300.1">
    <property type="protein sequence ID" value="TraesCS3B03G1337300.1.CDS"/>
    <property type="gene ID" value="TraesCS3B03G1337300"/>
</dbReference>
<dbReference type="PROSITE" id="PS00107">
    <property type="entry name" value="PROTEIN_KINASE_ATP"/>
    <property type="match status" value="1"/>
</dbReference>
<evidence type="ECO:0000256" key="5">
    <source>
        <dbReference type="ARBA" id="ARBA00022475"/>
    </source>
</evidence>
<keyword evidence="11 18" id="KW-0547">Nucleotide-binding</keyword>
<reference evidence="21" key="1">
    <citation type="submission" date="2018-08" db="EMBL/GenBank/DDBJ databases">
        <authorList>
            <person name="Rossello M."/>
        </authorList>
    </citation>
    <scope>NUCLEOTIDE SEQUENCE [LARGE SCALE GENOMIC DNA]</scope>
    <source>
        <strain evidence="21">cv. Chinese Spring</strain>
    </source>
</reference>
<keyword evidence="14 19" id="KW-1133">Transmembrane helix</keyword>
<dbReference type="InterPro" id="IPR017441">
    <property type="entry name" value="Protein_kinase_ATP_BS"/>
</dbReference>
<dbReference type="GO" id="GO:0002229">
    <property type="term" value="P:defense response to oomycetes"/>
    <property type="evidence" value="ECO:0007669"/>
    <property type="project" value="UniProtKB-ARBA"/>
</dbReference>
<feature type="domain" description="Protein kinase" evidence="20">
    <location>
        <begin position="382"/>
        <end position="678"/>
    </location>
</feature>
<dbReference type="Gramene" id="TraesROB_scaffold_166149_01G000100.1">
    <property type="protein sequence ID" value="TraesROB_scaffold_166149_01G000100.1"/>
    <property type="gene ID" value="TraesROB_scaffold_166149_01G000100"/>
</dbReference>
<dbReference type="FunFam" id="1.10.510.10:FF:000240">
    <property type="entry name" value="Lectin-domain containing receptor kinase A4.3"/>
    <property type="match status" value="1"/>
</dbReference>
<keyword evidence="12" id="KW-0418">Kinase</keyword>